<accession>A0A6A7VLK8</accession>
<dbReference type="AlphaFoldDB" id="A0A6A7VLK8"/>
<evidence type="ECO:0000259" key="4">
    <source>
        <dbReference type="PROSITE" id="PS51898"/>
    </source>
</evidence>
<dbReference type="SUPFAM" id="SSF56349">
    <property type="entry name" value="DNA breaking-rejoining enzymes"/>
    <property type="match status" value="1"/>
</dbReference>
<dbReference type="Gene3D" id="1.10.150.130">
    <property type="match status" value="1"/>
</dbReference>
<proteinExistence type="inferred from homology"/>
<evidence type="ECO:0000256" key="2">
    <source>
        <dbReference type="ARBA" id="ARBA00023125"/>
    </source>
</evidence>
<dbReference type="Pfam" id="PF17293">
    <property type="entry name" value="Arm-DNA-bind_5"/>
    <property type="match status" value="1"/>
</dbReference>
<protein>
    <submittedName>
        <fullName evidence="5">Transposase</fullName>
    </submittedName>
</protein>
<dbReference type="EMBL" id="VZAZ01000036">
    <property type="protein sequence ID" value="MQO55612.1"/>
    <property type="molecule type" value="Genomic_DNA"/>
</dbReference>
<evidence type="ECO:0000313" key="5">
    <source>
        <dbReference type="EMBL" id="MQO55612.1"/>
    </source>
</evidence>
<evidence type="ECO:0000256" key="3">
    <source>
        <dbReference type="ARBA" id="ARBA00023172"/>
    </source>
</evidence>
<keyword evidence="3" id="KW-0233">DNA recombination</keyword>
<dbReference type="GO" id="GO:0015074">
    <property type="term" value="P:DNA integration"/>
    <property type="evidence" value="ECO:0007669"/>
    <property type="project" value="InterPro"/>
</dbReference>
<organism evidence="5 6">
    <name type="scientific">Segatella copri</name>
    <dbReference type="NCBI Taxonomy" id="165179"/>
    <lineage>
        <taxon>Bacteria</taxon>
        <taxon>Pseudomonadati</taxon>
        <taxon>Bacteroidota</taxon>
        <taxon>Bacteroidia</taxon>
        <taxon>Bacteroidales</taxon>
        <taxon>Prevotellaceae</taxon>
        <taxon>Segatella</taxon>
    </lineage>
</organism>
<dbReference type="InterPro" id="IPR035386">
    <property type="entry name" value="Arm-DNA-bind_5"/>
</dbReference>
<dbReference type="GO" id="GO:0006310">
    <property type="term" value="P:DNA recombination"/>
    <property type="evidence" value="ECO:0007669"/>
    <property type="project" value="UniProtKB-KW"/>
</dbReference>
<dbReference type="InterPro" id="IPR010998">
    <property type="entry name" value="Integrase_recombinase_N"/>
</dbReference>
<dbReference type="Pfam" id="PF13102">
    <property type="entry name" value="Phage_int_SAM_5"/>
    <property type="match status" value="1"/>
</dbReference>
<evidence type="ECO:0000313" key="6">
    <source>
        <dbReference type="Proteomes" id="UP000358159"/>
    </source>
</evidence>
<dbReference type="InterPro" id="IPR013762">
    <property type="entry name" value="Integrase-like_cat_sf"/>
</dbReference>
<comment type="caution">
    <text evidence="5">The sequence shown here is derived from an EMBL/GenBank/DDBJ whole genome shotgun (WGS) entry which is preliminary data.</text>
</comment>
<dbReference type="InterPro" id="IPR050090">
    <property type="entry name" value="Tyrosine_recombinase_XerCD"/>
</dbReference>
<dbReference type="Proteomes" id="UP000358159">
    <property type="component" value="Unassembled WGS sequence"/>
</dbReference>
<feature type="domain" description="Tyr recombinase" evidence="4">
    <location>
        <begin position="223"/>
        <end position="414"/>
    </location>
</feature>
<dbReference type="Gene3D" id="1.10.443.10">
    <property type="entry name" value="Intergrase catalytic core"/>
    <property type="match status" value="1"/>
</dbReference>
<evidence type="ECO:0000256" key="1">
    <source>
        <dbReference type="ARBA" id="ARBA00008857"/>
    </source>
</evidence>
<reference evidence="5 6" key="1">
    <citation type="submission" date="2019-09" db="EMBL/GenBank/DDBJ databases">
        <title>Distinct polysaccharide growth profiles of human intestinal Prevotella copri isolates.</title>
        <authorList>
            <person name="Fehlner-Peach H."/>
            <person name="Magnabosco C."/>
            <person name="Raghavan V."/>
            <person name="Scher J.U."/>
            <person name="Tett A."/>
            <person name="Cox L.M."/>
            <person name="Gottsegen C."/>
            <person name="Watters A."/>
            <person name="Wiltshire- Gordon J.D."/>
            <person name="Segata N."/>
            <person name="Bonneau R."/>
            <person name="Littman D.R."/>
        </authorList>
    </citation>
    <scope>NUCLEOTIDE SEQUENCE [LARGE SCALE GENOMIC DNA]</scope>
    <source>
        <strain evidence="5 6">BVe41219</strain>
    </source>
</reference>
<dbReference type="RefSeq" id="WP_153094451.1">
    <property type="nucleotide sequence ID" value="NZ_VZAK01000005.1"/>
</dbReference>
<dbReference type="InterPro" id="IPR011010">
    <property type="entry name" value="DNA_brk_join_enz"/>
</dbReference>
<dbReference type="InterPro" id="IPR002104">
    <property type="entry name" value="Integrase_catalytic"/>
</dbReference>
<name>A0A6A7VLK8_9BACT</name>
<dbReference type="PROSITE" id="PS51898">
    <property type="entry name" value="TYR_RECOMBINASE"/>
    <property type="match status" value="1"/>
</dbReference>
<keyword evidence="2" id="KW-0238">DNA-binding</keyword>
<dbReference type="PANTHER" id="PTHR30349">
    <property type="entry name" value="PHAGE INTEGRASE-RELATED"/>
    <property type="match status" value="1"/>
</dbReference>
<sequence length="423" mass="48868">MLTIKAEIKKGELKANGTYNVKIRFTLNRKVKRLSSSLFVSPKDLTKSGDFKKTTKIYKEIENLVQGYKNKCNEMQVDLNSYSLDDIFKHLKFEDMKDKEIDFIDFSRKWIAKATIKGANNYKTVLNSLTSFIGRDSLNISEINLSFITGYADYIKKCREAKIEKLEKAGKRVPSNRMMSLYLGSLRHLFKEAQKEYNNYDNGLILIPSSPFDNFKIPKQEATRKRALDKTTIKKIYALPYRNTSKGIKGTCRYDLAKDCFILSFGLIGMNSVDLYNVTDYKDGKLTYYRTKTKARRNDKAKMVVNVPPMLKPLIEKYRDKSGKRVFNFYQYYANDKGFNKAINRGLKEIGSELAIDDLEFYAARHSWATLAINKVGIDKFTVHAALNHVDESMRVTDIYIERDFQNENKANAKVVKYVLGTK</sequence>
<comment type="similarity">
    <text evidence="1">Belongs to the 'phage' integrase family.</text>
</comment>
<gene>
    <name evidence="5" type="ORF">F7D42_07790</name>
</gene>
<dbReference type="InterPro" id="IPR025269">
    <property type="entry name" value="SAM-like_dom"/>
</dbReference>
<dbReference type="GO" id="GO:0003677">
    <property type="term" value="F:DNA binding"/>
    <property type="evidence" value="ECO:0007669"/>
    <property type="project" value="UniProtKB-KW"/>
</dbReference>
<dbReference type="PANTHER" id="PTHR30349:SF64">
    <property type="entry name" value="PROPHAGE INTEGRASE INTD-RELATED"/>
    <property type="match status" value="1"/>
</dbReference>